<gene>
    <name evidence="1" type="ORF">CTI12_AA235830</name>
</gene>
<dbReference type="FunFam" id="3.10.280.10:FF:000006">
    <property type="entry name" value="Mitochondrial glycoprotein, expressed"/>
    <property type="match status" value="1"/>
</dbReference>
<organism evidence="1 2">
    <name type="scientific">Artemisia annua</name>
    <name type="common">Sweet wormwood</name>
    <dbReference type="NCBI Taxonomy" id="35608"/>
    <lineage>
        <taxon>Eukaryota</taxon>
        <taxon>Viridiplantae</taxon>
        <taxon>Streptophyta</taxon>
        <taxon>Embryophyta</taxon>
        <taxon>Tracheophyta</taxon>
        <taxon>Spermatophyta</taxon>
        <taxon>Magnoliopsida</taxon>
        <taxon>eudicotyledons</taxon>
        <taxon>Gunneridae</taxon>
        <taxon>Pentapetalae</taxon>
        <taxon>asterids</taxon>
        <taxon>campanulids</taxon>
        <taxon>Asterales</taxon>
        <taxon>Asteraceae</taxon>
        <taxon>Asteroideae</taxon>
        <taxon>Anthemideae</taxon>
        <taxon>Artemisiinae</taxon>
        <taxon>Artemisia</taxon>
    </lineage>
</organism>
<comment type="caution">
    <text evidence="1">The sequence shown here is derived from an EMBL/GenBank/DDBJ whole genome shotgun (WGS) entry which is preliminary data.</text>
</comment>
<dbReference type="PANTHER" id="PTHR10826:SF1">
    <property type="entry name" value="COMPLEMENT COMPONENT 1 Q SUBCOMPONENT-BINDING PROTEIN, MITOCHONDRIAL"/>
    <property type="match status" value="1"/>
</dbReference>
<name>A0A2U1NRX0_ARTAN</name>
<sequence length="201" mass="22833">MSKVASLLQKGKRAFRDLELLKVLQSEIKHELSNDLYKSESGSLGDFVMDWDSPHSKDVIMRKNCESGEEVAISALLGDETFLEVDGYPKGVEMKVCIKKAGLSSILQFDCKVIDEGQDKVDFHIQNAYYLKSPTNLDSSVYRGPMFRDLDPALQQELKQYLISRGIGKSFTNFLILHLHKKEQNQYINWLQKLEATVAPS</sequence>
<dbReference type="PANTHER" id="PTHR10826">
    <property type="entry name" value="COMPLEMENT COMPONENT 1"/>
    <property type="match status" value="1"/>
</dbReference>
<dbReference type="Pfam" id="PF02330">
    <property type="entry name" value="MAM33"/>
    <property type="match status" value="1"/>
</dbReference>
<dbReference type="GO" id="GO:0005759">
    <property type="term" value="C:mitochondrial matrix"/>
    <property type="evidence" value="ECO:0007669"/>
    <property type="project" value="InterPro"/>
</dbReference>
<dbReference type="InterPro" id="IPR036561">
    <property type="entry name" value="MAM33_sf"/>
</dbReference>
<proteinExistence type="predicted"/>
<dbReference type="OrthoDB" id="278212at2759"/>
<evidence type="ECO:0000313" key="1">
    <source>
        <dbReference type="EMBL" id="PWA76266.1"/>
    </source>
</evidence>
<accession>A0A2U1NRX0</accession>
<protein>
    <submittedName>
        <fullName evidence="1">Mitochondrial glycoprotein</fullName>
    </submittedName>
</protein>
<dbReference type="Proteomes" id="UP000245207">
    <property type="component" value="Unassembled WGS sequence"/>
</dbReference>
<dbReference type="Gene3D" id="3.10.280.10">
    <property type="entry name" value="Mitochondrial glycoprotein"/>
    <property type="match status" value="1"/>
</dbReference>
<dbReference type="EMBL" id="PKPP01002288">
    <property type="protein sequence ID" value="PWA76266.1"/>
    <property type="molecule type" value="Genomic_DNA"/>
</dbReference>
<dbReference type="SUPFAM" id="SSF54529">
    <property type="entry name" value="Mitochondrial glycoprotein MAM33-like"/>
    <property type="match status" value="1"/>
</dbReference>
<keyword evidence="2" id="KW-1185">Reference proteome</keyword>
<evidence type="ECO:0000313" key="2">
    <source>
        <dbReference type="Proteomes" id="UP000245207"/>
    </source>
</evidence>
<dbReference type="AlphaFoldDB" id="A0A2U1NRX0"/>
<dbReference type="InterPro" id="IPR003428">
    <property type="entry name" value="MAM33"/>
</dbReference>
<reference evidence="1 2" key="1">
    <citation type="journal article" date="2018" name="Mol. Plant">
        <title>The genome of Artemisia annua provides insight into the evolution of Asteraceae family and artemisinin biosynthesis.</title>
        <authorList>
            <person name="Shen Q."/>
            <person name="Zhang L."/>
            <person name="Liao Z."/>
            <person name="Wang S."/>
            <person name="Yan T."/>
            <person name="Shi P."/>
            <person name="Liu M."/>
            <person name="Fu X."/>
            <person name="Pan Q."/>
            <person name="Wang Y."/>
            <person name="Lv Z."/>
            <person name="Lu X."/>
            <person name="Zhang F."/>
            <person name="Jiang W."/>
            <person name="Ma Y."/>
            <person name="Chen M."/>
            <person name="Hao X."/>
            <person name="Li L."/>
            <person name="Tang Y."/>
            <person name="Lv G."/>
            <person name="Zhou Y."/>
            <person name="Sun X."/>
            <person name="Brodelius P.E."/>
            <person name="Rose J.K.C."/>
            <person name="Tang K."/>
        </authorList>
    </citation>
    <scope>NUCLEOTIDE SEQUENCE [LARGE SCALE GENOMIC DNA]</scope>
    <source>
        <strain evidence="2">cv. Huhao1</strain>
        <tissue evidence="1">Leaf</tissue>
    </source>
</reference>